<evidence type="ECO:0000256" key="10">
    <source>
        <dbReference type="SAM" id="Coils"/>
    </source>
</evidence>
<feature type="domain" description="AGC-kinase C-terminal" evidence="12">
    <location>
        <begin position="419"/>
        <end position="483"/>
    </location>
</feature>
<keyword evidence="14" id="KW-1185">Reference proteome</keyword>
<keyword evidence="6" id="KW-0418">Kinase</keyword>
<evidence type="ECO:0000256" key="9">
    <source>
        <dbReference type="ARBA" id="ARBA00048679"/>
    </source>
</evidence>
<dbReference type="SMART" id="SM00220">
    <property type="entry name" value="S_TKc"/>
    <property type="match status" value="1"/>
</dbReference>
<organism evidence="13 14">
    <name type="scientific">Amanita muscaria (strain Koide BX008)</name>
    <dbReference type="NCBI Taxonomy" id="946122"/>
    <lineage>
        <taxon>Eukaryota</taxon>
        <taxon>Fungi</taxon>
        <taxon>Dikarya</taxon>
        <taxon>Basidiomycota</taxon>
        <taxon>Agaricomycotina</taxon>
        <taxon>Agaricomycetes</taxon>
        <taxon>Agaricomycetidae</taxon>
        <taxon>Agaricales</taxon>
        <taxon>Pluteineae</taxon>
        <taxon>Amanitaceae</taxon>
        <taxon>Amanita</taxon>
    </lineage>
</organism>
<evidence type="ECO:0000256" key="4">
    <source>
        <dbReference type="ARBA" id="ARBA00022679"/>
    </source>
</evidence>
<dbReference type="InterPro" id="IPR000719">
    <property type="entry name" value="Prot_kinase_dom"/>
</dbReference>
<accession>A0A0C2RW77</accession>
<protein>
    <recommendedName>
        <fullName evidence="1">non-specific serine/threonine protein kinase</fullName>
        <ecNumber evidence="1">2.7.11.1</ecNumber>
    </recommendedName>
</protein>
<name>A0A0C2RW77_AMAMK</name>
<dbReference type="InterPro" id="IPR008271">
    <property type="entry name" value="Ser/Thr_kinase_AS"/>
</dbReference>
<dbReference type="PROSITE" id="PS51285">
    <property type="entry name" value="AGC_KINASE_CTER"/>
    <property type="match status" value="1"/>
</dbReference>
<keyword evidence="2" id="KW-0723">Serine/threonine-protein kinase</keyword>
<dbReference type="PANTHER" id="PTHR24356:SF1">
    <property type="entry name" value="SERINE_THREONINE-PROTEIN KINASE GREATWALL"/>
    <property type="match status" value="1"/>
</dbReference>
<sequence length="721" mass="81714">IGVKTPNTLRVDEKSFIEDFFQTYLDPSIVDVRRPIKYGLDILPTLSVTASPTNIPLKHLNTLKELSIIPQTPLLPSTPAFEDSLSISYDGLPSHSTPSTTCSTPPLSPRTLDTSVASLDAAHTVTIDDFHLLQFLSKGGWGQVYLAKHTVSNRRLALKVMNREQKLFGHPVVKQLLIQERKIMESLQGCDWFVQLEASWCDSNNLYIAMAYYPTDLESEIIRCETLPETRARFYMAEIIIALEELHKRGIVHRDIKTGNILIRADGHIVLADFGLSKDFGARPTLAERSYQPYWPFKADDDASVVSPRKPTELFFVTREMLGSEPEMAPEIIMEDHYSFGVDFWSAGVTLYVMLTGIHPWSDGDEKSLQLQILEDEIEFYEEDEISEECQDFIRQMLQKEPTERLRIGEDMTSHPFFAGVDWVAMRNRTVSPPWVPDFVSGHHFFPTWESLEMFEPGLPVDEDEDEFKDFLFTSAELEQCVETPLEDFFKYSAEDEDEVDDDEEPHNSDIEDQCMPDMVVCPYDRAEVCFPAVAASVSHTSLAASFHSTPSFLQFMNAERSVESILEIAAPSTQPMYFVTKPVPAKIAEHVISGCEWRVAEPTLPANVKLPEFVNNKAISLSFRCNMETVAAPVMVPFHHTPYVRSNNDARPSGCGFLSGIASWFKGFSPCSTRNIEVSDGWTNAEDLTIWGRFKRRFRNLLVREAKYGQGHQLRGPDLC</sequence>
<dbReference type="SUPFAM" id="SSF56112">
    <property type="entry name" value="Protein kinase-like (PK-like)"/>
    <property type="match status" value="1"/>
</dbReference>
<evidence type="ECO:0000259" key="11">
    <source>
        <dbReference type="PROSITE" id="PS50011"/>
    </source>
</evidence>
<dbReference type="InterPro" id="IPR011009">
    <property type="entry name" value="Kinase-like_dom_sf"/>
</dbReference>
<dbReference type="GO" id="GO:0004674">
    <property type="term" value="F:protein serine/threonine kinase activity"/>
    <property type="evidence" value="ECO:0007669"/>
    <property type="project" value="UniProtKB-KW"/>
</dbReference>
<dbReference type="EMBL" id="KN818728">
    <property type="protein sequence ID" value="KIL54490.1"/>
    <property type="molecule type" value="Genomic_DNA"/>
</dbReference>
<proteinExistence type="predicted"/>
<reference evidence="13 14" key="1">
    <citation type="submission" date="2014-04" db="EMBL/GenBank/DDBJ databases">
        <title>Evolutionary Origins and Diversification of the Mycorrhizal Mutualists.</title>
        <authorList>
            <consortium name="DOE Joint Genome Institute"/>
            <consortium name="Mycorrhizal Genomics Consortium"/>
            <person name="Kohler A."/>
            <person name="Kuo A."/>
            <person name="Nagy L.G."/>
            <person name="Floudas D."/>
            <person name="Copeland A."/>
            <person name="Barry K.W."/>
            <person name="Cichocki N."/>
            <person name="Veneault-Fourrey C."/>
            <person name="LaButti K."/>
            <person name="Lindquist E.A."/>
            <person name="Lipzen A."/>
            <person name="Lundell T."/>
            <person name="Morin E."/>
            <person name="Murat C."/>
            <person name="Riley R."/>
            <person name="Ohm R."/>
            <person name="Sun H."/>
            <person name="Tunlid A."/>
            <person name="Henrissat B."/>
            <person name="Grigoriev I.V."/>
            <person name="Hibbett D.S."/>
            <person name="Martin F."/>
        </authorList>
    </citation>
    <scope>NUCLEOTIDE SEQUENCE [LARGE SCALE GENOMIC DNA]</scope>
    <source>
        <strain evidence="13 14">Koide BX008</strain>
    </source>
</reference>
<evidence type="ECO:0000256" key="2">
    <source>
        <dbReference type="ARBA" id="ARBA00022527"/>
    </source>
</evidence>
<dbReference type="InParanoid" id="A0A0C2RW77"/>
<dbReference type="OrthoDB" id="68483at2759"/>
<evidence type="ECO:0000256" key="1">
    <source>
        <dbReference type="ARBA" id="ARBA00012513"/>
    </source>
</evidence>
<dbReference type="Proteomes" id="UP000054549">
    <property type="component" value="Unassembled WGS sequence"/>
</dbReference>
<dbReference type="InterPro" id="IPR050236">
    <property type="entry name" value="Ser_Thr_kinase_AGC"/>
</dbReference>
<dbReference type="EC" id="2.7.11.1" evidence="1"/>
<comment type="catalytic activity">
    <reaction evidence="9">
        <text>L-seryl-[protein] + ATP = O-phospho-L-seryl-[protein] + ADP + H(+)</text>
        <dbReference type="Rhea" id="RHEA:17989"/>
        <dbReference type="Rhea" id="RHEA-COMP:9863"/>
        <dbReference type="Rhea" id="RHEA-COMP:11604"/>
        <dbReference type="ChEBI" id="CHEBI:15378"/>
        <dbReference type="ChEBI" id="CHEBI:29999"/>
        <dbReference type="ChEBI" id="CHEBI:30616"/>
        <dbReference type="ChEBI" id="CHEBI:83421"/>
        <dbReference type="ChEBI" id="CHEBI:456216"/>
        <dbReference type="EC" id="2.7.11.1"/>
    </reaction>
</comment>
<evidence type="ECO:0000259" key="12">
    <source>
        <dbReference type="PROSITE" id="PS51285"/>
    </source>
</evidence>
<gene>
    <name evidence="13" type="ORF">M378DRAFT_18840</name>
</gene>
<dbReference type="PANTHER" id="PTHR24356">
    <property type="entry name" value="SERINE/THREONINE-PROTEIN KINASE"/>
    <property type="match status" value="1"/>
</dbReference>
<feature type="coiled-coil region" evidence="10">
    <location>
        <begin position="364"/>
        <end position="391"/>
    </location>
</feature>
<evidence type="ECO:0000256" key="5">
    <source>
        <dbReference type="ARBA" id="ARBA00022741"/>
    </source>
</evidence>
<dbReference type="InterPro" id="IPR000961">
    <property type="entry name" value="AGC-kinase_C"/>
</dbReference>
<comment type="catalytic activity">
    <reaction evidence="8">
        <text>L-threonyl-[protein] + ATP = O-phospho-L-threonyl-[protein] + ADP + H(+)</text>
        <dbReference type="Rhea" id="RHEA:46608"/>
        <dbReference type="Rhea" id="RHEA-COMP:11060"/>
        <dbReference type="Rhea" id="RHEA-COMP:11605"/>
        <dbReference type="ChEBI" id="CHEBI:15378"/>
        <dbReference type="ChEBI" id="CHEBI:30013"/>
        <dbReference type="ChEBI" id="CHEBI:30616"/>
        <dbReference type="ChEBI" id="CHEBI:61977"/>
        <dbReference type="ChEBI" id="CHEBI:456216"/>
        <dbReference type="EC" id="2.7.11.1"/>
    </reaction>
</comment>
<evidence type="ECO:0000256" key="7">
    <source>
        <dbReference type="ARBA" id="ARBA00022840"/>
    </source>
</evidence>
<evidence type="ECO:0000256" key="3">
    <source>
        <dbReference type="ARBA" id="ARBA00022553"/>
    </source>
</evidence>
<dbReference type="PROSITE" id="PS00108">
    <property type="entry name" value="PROTEIN_KINASE_ST"/>
    <property type="match status" value="1"/>
</dbReference>
<keyword evidence="5" id="KW-0547">Nucleotide-binding</keyword>
<dbReference type="PROSITE" id="PS50011">
    <property type="entry name" value="PROTEIN_KINASE_DOM"/>
    <property type="match status" value="1"/>
</dbReference>
<feature type="non-terminal residue" evidence="13">
    <location>
        <position position="1"/>
    </location>
</feature>
<feature type="domain" description="Protein kinase" evidence="11">
    <location>
        <begin position="130"/>
        <end position="418"/>
    </location>
</feature>
<dbReference type="Pfam" id="PF00069">
    <property type="entry name" value="Pkinase"/>
    <property type="match status" value="1"/>
</dbReference>
<keyword evidence="10" id="KW-0175">Coiled coil</keyword>
<dbReference type="Gene3D" id="1.10.510.10">
    <property type="entry name" value="Transferase(Phosphotransferase) domain 1"/>
    <property type="match status" value="1"/>
</dbReference>
<dbReference type="GO" id="GO:0005524">
    <property type="term" value="F:ATP binding"/>
    <property type="evidence" value="ECO:0007669"/>
    <property type="project" value="UniProtKB-KW"/>
</dbReference>
<dbReference type="STRING" id="946122.A0A0C2RW77"/>
<evidence type="ECO:0000256" key="8">
    <source>
        <dbReference type="ARBA" id="ARBA00047899"/>
    </source>
</evidence>
<dbReference type="Gene3D" id="3.30.200.20">
    <property type="entry name" value="Phosphorylase Kinase, domain 1"/>
    <property type="match status" value="1"/>
</dbReference>
<dbReference type="GO" id="GO:0007010">
    <property type="term" value="P:cytoskeleton organization"/>
    <property type="evidence" value="ECO:0007669"/>
    <property type="project" value="UniProtKB-ARBA"/>
</dbReference>
<keyword evidence="7" id="KW-0067">ATP-binding</keyword>
<evidence type="ECO:0000256" key="6">
    <source>
        <dbReference type="ARBA" id="ARBA00022777"/>
    </source>
</evidence>
<evidence type="ECO:0000313" key="14">
    <source>
        <dbReference type="Proteomes" id="UP000054549"/>
    </source>
</evidence>
<keyword evidence="4" id="KW-0808">Transferase</keyword>
<dbReference type="HOGENOM" id="CLU_023384_0_0_1"/>
<keyword evidence="3" id="KW-0597">Phosphoprotein</keyword>
<evidence type="ECO:0000313" key="13">
    <source>
        <dbReference type="EMBL" id="KIL54490.1"/>
    </source>
</evidence>
<dbReference type="FunFam" id="1.10.510.10:FF:000024">
    <property type="entry name" value="Probable serine/threonine-protein kinase cot-1"/>
    <property type="match status" value="1"/>
</dbReference>
<dbReference type="AlphaFoldDB" id="A0A0C2RW77"/>